<dbReference type="Proteomes" id="UP000598820">
    <property type="component" value="Unassembled WGS sequence"/>
</dbReference>
<dbReference type="PROSITE" id="PS51257">
    <property type="entry name" value="PROKAR_LIPOPROTEIN"/>
    <property type="match status" value="1"/>
</dbReference>
<evidence type="ECO:0000313" key="3">
    <source>
        <dbReference type="Proteomes" id="UP000598820"/>
    </source>
</evidence>
<comment type="caution">
    <text evidence="2">The sequence shown here is derived from an EMBL/GenBank/DDBJ whole genome shotgun (WGS) entry which is preliminary data.</text>
</comment>
<name>A0A926Y2N1_9BACT</name>
<gene>
    <name evidence="2" type="ORF">IC229_10000</name>
</gene>
<reference evidence="2" key="1">
    <citation type="submission" date="2020-09" db="EMBL/GenBank/DDBJ databases">
        <authorList>
            <person name="Kim M.K."/>
        </authorList>
    </citation>
    <scope>NUCLEOTIDE SEQUENCE</scope>
    <source>
        <strain evidence="2">BT702</strain>
    </source>
</reference>
<keyword evidence="3" id="KW-1185">Reference proteome</keyword>
<dbReference type="AlphaFoldDB" id="A0A926Y2N1"/>
<evidence type="ECO:0008006" key="4">
    <source>
        <dbReference type="Google" id="ProtNLM"/>
    </source>
</evidence>
<proteinExistence type="predicted"/>
<feature type="compositionally biased region" description="Low complexity" evidence="1">
    <location>
        <begin position="26"/>
        <end position="43"/>
    </location>
</feature>
<dbReference type="EMBL" id="JACWZY010000006">
    <property type="protein sequence ID" value="MBD2700971.1"/>
    <property type="molecule type" value="Genomic_DNA"/>
</dbReference>
<feature type="region of interest" description="Disordered" evidence="1">
    <location>
        <begin position="23"/>
        <end position="53"/>
    </location>
</feature>
<protein>
    <recommendedName>
        <fullName evidence="4">DUF3828 domain-containing protein</fullName>
    </recommendedName>
</protein>
<sequence length="180" mass="20054">MIAPRLLIALLLFGVSCQTKPKQESAAKSTTAATTEDSAASLAKRPAEGAPRSAADRLVRALYFEHNKKENPLRETKDRGLIEQFFTKTTTDIIWADAQKKPGKINRATVNLLYNAPDASIKKMWVEPAAIGGTKAIVYVTFEKNSKPEEVKVDMQQIAGRWRIAEMHYPDGKRLTELLK</sequence>
<evidence type="ECO:0000313" key="2">
    <source>
        <dbReference type="EMBL" id="MBD2700971.1"/>
    </source>
</evidence>
<organism evidence="2 3">
    <name type="scientific">Spirosoma profusum</name>
    <dbReference type="NCBI Taxonomy" id="2771354"/>
    <lineage>
        <taxon>Bacteria</taxon>
        <taxon>Pseudomonadati</taxon>
        <taxon>Bacteroidota</taxon>
        <taxon>Cytophagia</taxon>
        <taxon>Cytophagales</taxon>
        <taxon>Cytophagaceae</taxon>
        <taxon>Spirosoma</taxon>
    </lineage>
</organism>
<dbReference type="RefSeq" id="WP_190886825.1">
    <property type="nucleotide sequence ID" value="NZ_JACWZY010000006.1"/>
</dbReference>
<accession>A0A926Y2N1</accession>
<dbReference type="Gene3D" id="3.10.450.50">
    <property type="match status" value="1"/>
</dbReference>
<evidence type="ECO:0000256" key="1">
    <source>
        <dbReference type="SAM" id="MobiDB-lite"/>
    </source>
</evidence>